<dbReference type="PROSITE" id="PS50157">
    <property type="entry name" value="ZINC_FINGER_C2H2_2"/>
    <property type="match status" value="2"/>
</dbReference>
<dbReference type="InterPro" id="IPR036236">
    <property type="entry name" value="Znf_C2H2_sf"/>
</dbReference>
<dbReference type="InterPro" id="IPR050331">
    <property type="entry name" value="Zinc_finger"/>
</dbReference>
<evidence type="ECO:0000256" key="6">
    <source>
        <dbReference type="ARBA" id="ARBA00023242"/>
    </source>
</evidence>
<keyword evidence="4 7" id="KW-0863">Zinc-finger</keyword>
<dbReference type="SUPFAM" id="SSF57667">
    <property type="entry name" value="beta-beta-alpha zinc fingers"/>
    <property type="match status" value="1"/>
</dbReference>
<dbReference type="GO" id="GO:0005634">
    <property type="term" value="C:nucleus"/>
    <property type="evidence" value="ECO:0007669"/>
    <property type="project" value="UniProtKB-SubCell"/>
</dbReference>
<dbReference type="EMBL" id="HBFP01002287">
    <property type="protein sequence ID" value="CAD8817270.1"/>
    <property type="molecule type" value="Transcribed_RNA"/>
</dbReference>
<feature type="domain" description="C2H2-type" evidence="8">
    <location>
        <begin position="143"/>
        <end position="171"/>
    </location>
</feature>
<evidence type="ECO:0000256" key="2">
    <source>
        <dbReference type="ARBA" id="ARBA00022723"/>
    </source>
</evidence>
<dbReference type="GO" id="GO:0010468">
    <property type="term" value="P:regulation of gene expression"/>
    <property type="evidence" value="ECO:0007669"/>
    <property type="project" value="TreeGrafter"/>
</dbReference>
<keyword evidence="6" id="KW-0539">Nucleus</keyword>
<dbReference type="Gene3D" id="3.30.160.60">
    <property type="entry name" value="Classic Zinc Finger"/>
    <property type="match status" value="2"/>
</dbReference>
<name>A0A7S0ZC89_9RHOD</name>
<dbReference type="SMART" id="SM00355">
    <property type="entry name" value="ZnF_C2H2"/>
    <property type="match status" value="2"/>
</dbReference>
<dbReference type="InterPro" id="IPR013087">
    <property type="entry name" value="Znf_C2H2_type"/>
</dbReference>
<evidence type="ECO:0000313" key="9">
    <source>
        <dbReference type="EMBL" id="CAD8817270.1"/>
    </source>
</evidence>
<sequence>MQSSGMVSGGFRAFLARRGIEMCEESDERKVVNEKLYVNCSPLLSTATARVLDAHPYPSSPISSVDLGCGALLVGMKRGRDSTDESACESSDGVQVHHRLAKSIKTSAASSSLDCTESEPQNLGYTKMPSRTTSLVKQQGSCLTCKSCNKSFERRSNLNKHIRHVHEHERLYKCNTCHLSFGQKSSIDKHILVVHLRAKKSCVNSPELVH</sequence>
<dbReference type="PANTHER" id="PTHR16515:SF49">
    <property type="entry name" value="GASTRULA ZINC FINGER PROTEIN XLCGF49.1-LIKE-RELATED"/>
    <property type="match status" value="1"/>
</dbReference>
<dbReference type="GO" id="GO:0008270">
    <property type="term" value="F:zinc ion binding"/>
    <property type="evidence" value="ECO:0007669"/>
    <property type="project" value="UniProtKB-KW"/>
</dbReference>
<feature type="domain" description="C2H2-type" evidence="8">
    <location>
        <begin position="172"/>
        <end position="200"/>
    </location>
</feature>
<evidence type="ECO:0000256" key="3">
    <source>
        <dbReference type="ARBA" id="ARBA00022737"/>
    </source>
</evidence>
<evidence type="ECO:0000259" key="8">
    <source>
        <dbReference type="PROSITE" id="PS50157"/>
    </source>
</evidence>
<dbReference type="Pfam" id="PF00096">
    <property type="entry name" value="zf-C2H2"/>
    <property type="match status" value="2"/>
</dbReference>
<gene>
    <name evidence="9" type="ORF">TOLI1172_LOCUS1658</name>
</gene>
<keyword evidence="2" id="KW-0479">Metal-binding</keyword>
<accession>A0A7S0ZC89</accession>
<evidence type="ECO:0000256" key="1">
    <source>
        <dbReference type="ARBA" id="ARBA00004123"/>
    </source>
</evidence>
<proteinExistence type="predicted"/>
<keyword evidence="5" id="KW-0862">Zinc</keyword>
<comment type="subcellular location">
    <subcellularLocation>
        <location evidence="1">Nucleus</location>
    </subcellularLocation>
</comment>
<organism evidence="9">
    <name type="scientific">Timspurckia oligopyrenoides</name>
    <dbReference type="NCBI Taxonomy" id="708627"/>
    <lineage>
        <taxon>Eukaryota</taxon>
        <taxon>Rhodophyta</taxon>
        <taxon>Bangiophyceae</taxon>
        <taxon>Porphyridiales</taxon>
        <taxon>Porphyridiaceae</taxon>
        <taxon>Timspurckia</taxon>
    </lineage>
</organism>
<reference evidence="9" key="1">
    <citation type="submission" date="2021-01" db="EMBL/GenBank/DDBJ databases">
        <authorList>
            <person name="Corre E."/>
            <person name="Pelletier E."/>
            <person name="Niang G."/>
            <person name="Scheremetjew M."/>
            <person name="Finn R."/>
            <person name="Kale V."/>
            <person name="Holt S."/>
            <person name="Cochrane G."/>
            <person name="Meng A."/>
            <person name="Brown T."/>
            <person name="Cohen L."/>
        </authorList>
    </citation>
    <scope>NUCLEOTIDE SEQUENCE</scope>
    <source>
        <strain evidence="9">CCMP3278</strain>
    </source>
</reference>
<keyword evidence="3" id="KW-0677">Repeat</keyword>
<protein>
    <recommendedName>
        <fullName evidence="8">C2H2-type domain-containing protein</fullName>
    </recommendedName>
</protein>
<evidence type="ECO:0000256" key="5">
    <source>
        <dbReference type="ARBA" id="ARBA00022833"/>
    </source>
</evidence>
<evidence type="ECO:0000256" key="7">
    <source>
        <dbReference type="PROSITE-ProRule" id="PRU00042"/>
    </source>
</evidence>
<dbReference type="PANTHER" id="PTHR16515">
    <property type="entry name" value="PR DOMAIN ZINC FINGER PROTEIN"/>
    <property type="match status" value="1"/>
</dbReference>
<evidence type="ECO:0000256" key="4">
    <source>
        <dbReference type="ARBA" id="ARBA00022771"/>
    </source>
</evidence>
<dbReference type="AlphaFoldDB" id="A0A7S0ZC89"/>
<dbReference type="PROSITE" id="PS00028">
    <property type="entry name" value="ZINC_FINGER_C2H2_1"/>
    <property type="match status" value="2"/>
</dbReference>